<accession>A0AAN8ZV33</accession>
<evidence type="ECO:0000313" key="2">
    <source>
        <dbReference type="Proteomes" id="UP001370490"/>
    </source>
</evidence>
<organism evidence="1 2">
    <name type="scientific">Dillenia turbinata</name>
    <dbReference type="NCBI Taxonomy" id="194707"/>
    <lineage>
        <taxon>Eukaryota</taxon>
        <taxon>Viridiplantae</taxon>
        <taxon>Streptophyta</taxon>
        <taxon>Embryophyta</taxon>
        <taxon>Tracheophyta</taxon>
        <taxon>Spermatophyta</taxon>
        <taxon>Magnoliopsida</taxon>
        <taxon>eudicotyledons</taxon>
        <taxon>Gunneridae</taxon>
        <taxon>Pentapetalae</taxon>
        <taxon>Dilleniales</taxon>
        <taxon>Dilleniaceae</taxon>
        <taxon>Dillenia</taxon>
    </lineage>
</organism>
<protein>
    <submittedName>
        <fullName evidence="1">PADRE domain</fullName>
    </submittedName>
</protein>
<comment type="caution">
    <text evidence="1">The sequence shown here is derived from an EMBL/GenBank/DDBJ whole genome shotgun (WGS) entry which is preliminary data.</text>
</comment>
<evidence type="ECO:0000313" key="1">
    <source>
        <dbReference type="EMBL" id="KAK6947943.1"/>
    </source>
</evidence>
<proteinExistence type="predicted"/>
<dbReference type="Proteomes" id="UP001370490">
    <property type="component" value="Unassembled WGS sequence"/>
</dbReference>
<sequence>MGNCSLKGDTTTNTQKGPELIRIVTDSGQIIELRGPKIVGDVLVNFPGYAIFLRGQMSTPLSKDEELLNGKFYYMLPTTLKPEHEEVDDECFDQAERPFRVPPADASDLVTNLTSGSAVEVLPSSGNGVWKVRLVIGTKELEDILSGQDNAEALIEQMRMAATFATNGHSIKPIKSSWGVNWKPNFLGAGILTLIDLEDDSGIATIFCCLYVSERFFSTRSKGLFSQHTMKLLLYVCPLRSQRVT</sequence>
<dbReference type="Pfam" id="PF14009">
    <property type="entry name" value="PADRE"/>
    <property type="match status" value="1"/>
</dbReference>
<reference evidence="1 2" key="1">
    <citation type="submission" date="2023-12" db="EMBL/GenBank/DDBJ databases">
        <title>A high-quality genome assembly for Dillenia turbinata (Dilleniales).</title>
        <authorList>
            <person name="Chanderbali A."/>
        </authorList>
    </citation>
    <scope>NUCLEOTIDE SEQUENCE [LARGE SCALE GENOMIC DNA]</scope>
    <source>
        <strain evidence="1">LSX21</strain>
        <tissue evidence="1">Leaf</tissue>
    </source>
</reference>
<gene>
    <name evidence="1" type="ORF">RJ641_001416</name>
</gene>
<keyword evidence="2" id="KW-1185">Reference proteome</keyword>
<dbReference type="AlphaFoldDB" id="A0AAN8ZV33"/>
<dbReference type="EMBL" id="JBAMMX010000001">
    <property type="protein sequence ID" value="KAK6947943.1"/>
    <property type="molecule type" value="Genomic_DNA"/>
</dbReference>
<dbReference type="PANTHER" id="PTHR33148:SF33">
    <property type="entry name" value="DUF4228 DOMAIN PROTEIN"/>
    <property type="match status" value="1"/>
</dbReference>
<dbReference type="PANTHER" id="PTHR33148">
    <property type="entry name" value="PLASTID MOVEMENT IMPAIRED PROTEIN-RELATED"/>
    <property type="match status" value="1"/>
</dbReference>
<name>A0AAN8ZV33_9MAGN</name>
<dbReference type="InterPro" id="IPR025322">
    <property type="entry name" value="PADRE_dom"/>
</dbReference>